<gene>
    <name evidence="1" type="ORF">UU65_C0002G0056</name>
</gene>
<reference evidence="1 2" key="1">
    <citation type="journal article" date="2015" name="Nature">
        <title>rRNA introns, odd ribosomes, and small enigmatic genomes across a large radiation of phyla.</title>
        <authorList>
            <person name="Brown C.T."/>
            <person name="Hug L.A."/>
            <person name="Thomas B.C."/>
            <person name="Sharon I."/>
            <person name="Castelle C.J."/>
            <person name="Singh A."/>
            <person name="Wilkins M.J."/>
            <person name="Williams K.H."/>
            <person name="Banfield J.F."/>
        </authorList>
    </citation>
    <scope>NUCLEOTIDE SEQUENCE [LARGE SCALE GENOMIC DNA]</scope>
</reference>
<evidence type="ECO:0000313" key="1">
    <source>
        <dbReference type="EMBL" id="KKS09278.1"/>
    </source>
</evidence>
<organism evidence="1 2">
    <name type="scientific">candidate division CPR2 bacterium GW2011_GWC1_41_48</name>
    <dbReference type="NCBI Taxonomy" id="1618344"/>
    <lineage>
        <taxon>Bacteria</taxon>
        <taxon>Bacteria division CPR2</taxon>
    </lineage>
</organism>
<accession>A0A0G0Z8C0</accession>
<comment type="caution">
    <text evidence="1">The sequence shown here is derived from an EMBL/GenBank/DDBJ whole genome shotgun (WGS) entry which is preliminary data.</text>
</comment>
<name>A0A0G0Z8C0_UNCC2</name>
<evidence type="ECO:0008006" key="3">
    <source>
        <dbReference type="Google" id="ProtNLM"/>
    </source>
</evidence>
<sequence length="96" mass="11163">MDKIKQDVSEILELYGSHHDEKGKFYHVLEEIGKHLIKLTRLKENEDRPGHFKEEVADIYLLTLSLLELEGIDNKVLLKASDHFLEKVKEIYGSSN</sequence>
<dbReference type="EMBL" id="LCBL01000002">
    <property type="protein sequence ID" value="KKS09278.1"/>
    <property type="molecule type" value="Genomic_DNA"/>
</dbReference>
<protein>
    <recommendedName>
        <fullName evidence="3">NTP pyrophosphohydrolase MazG putative catalytic core domain-containing protein</fullName>
    </recommendedName>
</protein>
<evidence type="ECO:0000313" key="2">
    <source>
        <dbReference type="Proteomes" id="UP000033869"/>
    </source>
</evidence>
<dbReference type="AlphaFoldDB" id="A0A0G0Z8C0"/>
<dbReference type="Proteomes" id="UP000033869">
    <property type="component" value="Unassembled WGS sequence"/>
</dbReference>
<proteinExistence type="predicted"/>